<comment type="similarity">
    <text evidence="3">Belongs to the acetyltransferase family. RimJ subfamily.</text>
</comment>
<keyword evidence="1" id="KW-0808">Transferase</keyword>
<proteinExistence type="inferred from homology"/>
<name>A0A9X3L7F0_9BACI</name>
<accession>A0A9X3L7F0</accession>
<dbReference type="Proteomes" id="UP001152172">
    <property type="component" value="Unassembled WGS sequence"/>
</dbReference>
<dbReference type="PROSITE" id="PS51186">
    <property type="entry name" value="GNAT"/>
    <property type="match status" value="1"/>
</dbReference>
<feature type="domain" description="N-acetyltransferase" evidence="4">
    <location>
        <begin position="7"/>
        <end position="173"/>
    </location>
</feature>
<dbReference type="SUPFAM" id="SSF55729">
    <property type="entry name" value="Acyl-CoA N-acyltransferases (Nat)"/>
    <property type="match status" value="1"/>
</dbReference>
<evidence type="ECO:0000313" key="5">
    <source>
        <dbReference type="EMBL" id="MCZ8532588.1"/>
    </source>
</evidence>
<dbReference type="InterPro" id="IPR016181">
    <property type="entry name" value="Acyl_CoA_acyltransferase"/>
</dbReference>
<comment type="caution">
    <text evidence="5">The sequence shown here is derived from an EMBL/GenBank/DDBJ whole genome shotgun (WGS) entry which is preliminary data.</text>
</comment>
<dbReference type="GO" id="GO:0005737">
    <property type="term" value="C:cytoplasm"/>
    <property type="evidence" value="ECO:0007669"/>
    <property type="project" value="TreeGrafter"/>
</dbReference>
<dbReference type="AlphaFoldDB" id="A0A9X3L7F0"/>
<dbReference type="InterPro" id="IPR051531">
    <property type="entry name" value="N-acetyltransferase"/>
</dbReference>
<dbReference type="EMBL" id="JAMKBI010000002">
    <property type="protein sequence ID" value="MCZ8532588.1"/>
    <property type="molecule type" value="Genomic_DNA"/>
</dbReference>
<evidence type="ECO:0000259" key="4">
    <source>
        <dbReference type="PROSITE" id="PS51186"/>
    </source>
</evidence>
<dbReference type="InterPro" id="IPR000182">
    <property type="entry name" value="GNAT_dom"/>
</dbReference>
<sequence>MSKISNVYIRPLTLSDAAELLNLEMRNRAFFEKYSITHPENYWTLETQKELIKKWEQNTKKDIEYRFGIFKINGDILIGTIGLFQVFRGPRESVLLGYSLDQEHNGKGYTTEAANWVVNYAFEILNLHRIEAGVMPNNVGSIRVLEKVGFHKEGIAKKNVKINASWEDHQMLAIINPNDLPSIHNNH</sequence>
<evidence type="ECO:0000256" key="3">
    <source>
        <dbReference type="ARBA" id="ARBA00038502"/>
    </source>
</evidence>
<evidence type="ECO:0000256" key="1">
    <source>
        <dbReference type="ARBA" id="ARBA00022679"/>
    </source>
</evidence>
<evidence type="ECO:0000313" key="6">
    <source>
        <dbReference type="Proteomes" id="UP001152172"/>
    </source>
</evidence>
<reference evidence="5" key="1">
    <citation type="submission" date="2022-05" db="EMBL/GenBank/DDBJ databases">
        <authorList>
            <person name="Colautti A."/>
            <person name="Iacumin L."/>
        </authorList>
    </citation>
    <scope>NUCLEOTIDE SEQUENCE</scope>
    <source>
        <strain evidence="5">DSM 30747</strain>
    </source>
</reference>
<dbReference type="Pfam" id="PF13302">
    <property type="entry name" value="Acetyltransf_3"/>
    <property type="match status" value="1"/>
</dbReference>
<dbReference type="GO" id="GO:0008999">
    <property type="term" value="F:protein-N-terminal-alanine acetyltransferase activity"/>
    <property type="evidence" value="ECO:0007669"/>
    <property type="project" value="TreeGrafter"/>
</dbReference>
<keyword evidence="6" id="KW-1185">Reference proteome</keyword>
<protein>
    <submittedName>
        <fullName evidence="5">GNAT family N-acetyltransferase</fullName>
    </submittedName>
</protein>
<dbReference type="PANTHER" id="PTHR43792">
    <property type="entry name" value="GNAT FAMILY, PUTATIVE (AFU_ORTHOLOGUE AFUA_3G00765)-RELATED-RELATED"/>
    <property type="match status" value="1"/>
</dbReference>
<dbReference type="Gene3D" id="3.40.630.30">
    <property type="match status" value="1"/>
</dbReference>
<gene>
    <name evidence="5" type="ORF">M9R61_04400</name>
</gene>
<dbReference type="PANTHER" id="PTHR43792:SF8">
    <property type="entry name" value="[RIBOSOMAL PROTEIN US5]-ALANINE N-ACETYLTRANSFERASE"/>
    <property type="match status" value="1"/>
</dbReference>
<dbReference type="RefSeq" id="WP_269921136.1">
    <property type="nucleotide sequence ID" value="NZ_JAMKBI010000002.1"/>
</dbReference>
<keyword evidence="2" id="KW-0012">Acyltransferase</keyword>
<organism evidence="5 6">
    <name type="scientific">Psychrobacillus psychrodurans</name>
    <dbReference type="NCBI Taxonomy" id="126157"/>
    <lineage>
        <taxon>Bacteria</taxon>
        <taxon>Bacillati</taxon>
        <taxon>Bacillota</taxon>
        <taxon>Bacilli</taxon>
        <taxon>Bacillales</taxon>
        <taxon>Bacillaceae</taxon>
        <taxon>Psychrobacillus</taxon>
    </lineage>
</organism>
<evidence type="ECO:0000256" key="2">
    <source>
        <dbReference type="ARBA" id="ARBA00023315"/>
    </source>
</evidence>